<evidence type="ECO:0000313" key="2">
    <source>
        <dbReference type="Proteomes" id="UP001279734"/>
    </source>
</evidence>
<gene>
    <name evidence="1" type="ORF">Nepgr_033265</name>
</gene>
<dbReference type="EMBL" id="BSYO01000040">
    <property type="protein sequence ID" value="GMH31422.1"/>
    <property type="molecule type" value="Genomic_DNA"/>
</dbReference>
<proteinExistence type="predicted"/>
<evidence type="ECO:0000313" key="1">
    <source>
        <dbReference type="EMBL" id="GMH31422.1"/>
    </source>
</evidence>
<name>A0AAD3Y6G3_NEPGR</name>
<accession>A0AAD3Y6G3</accession>
<keyword evidence="2" id="KW-1185">Reference proteome</keyword>
<organism evidence="1 2">
    <name type="scientific">Nepenthes gracilis</name>
    <name type="common">Slender pitcher plant</name>
    <dbReference type="NCBI Taxonomy" id="150966"/>
    <lineage>
        <taxon>Eukaryota</taxon>
        <taxon>Viridiplantae</taxon>
        <taxon>Streptophyta</taxon>
        <taxon>Embryophyta</taxon>
        <taxon>Tracheophyta</taxon>
        <taxon>Spermatophyta</taxon>
        <taxon>Magnoliopsida</taxon>
        <taxon>eudicotyledons</taxon>
        <taxon>Gunneridae</taxon>
        <taxon>Pentapetalae</taxon>
        <taxon>Caryophyllales</taxon>
        <taxon>Nepenthaceae</taxon>
        <taxon>Nepenthes</taxon>
    </lineage>
</organism>
<dbReference type="Proteomes" id="UP001279734">
    <property type="component" value="Unassembled WGS sequence"/>
</dbReference>
<protein>
    <submittedName>
        <fullName evidence="1">Uncharacterized protein</fullName>
    </submittedName>
</protein>
<sequence length="392" mass="42082">MNHPAFTKDNFTLCTIHAVRVRERSSAFTLGFSFLPSCICPSLAPPAIAGILGPSATPPQPPLCHPAIEPPLLVSLGDATHLVSHSLPTSSLLSSLSQILVHSHVFTPNSVRLFDFSSSLPLSLDCFLPFLVSRFSLPPSKSTSSAEFKQPLLDFYGVLAKSSQLFKAASQFSLEIDANWVSSIYDMQSSLVGQAVSLCALQDSEFSVYGMQSLPIGKTGSLCASQKVTDFSLPNGAIDVQVQSVDSNKGEPSPLATKFLGTVPNGLGGMSMEDKMYRATDQGIHALVASVPSTNLFAAVQRDDDSCSPNRFSEGILPDTHLKNAKWDIKEKGHRYTDQNRVVIRASVPTANSFVALQDGVVLCSSSCFAPDALVLDSSLYESIRCLPLQRP</sequence>
<dbReference type="AlphaFoldDB" id="A0AAD3Y6G3"/>
<comment type="caution">
    <text evidence="1">The sequence shown here is derived from an EMBL/GenBank/DDBJ whole genome shotgun (WGS) entry which is preliminary data.</text>
</comment>
<reference evidence="1" key="1">
    <citation type="submission" date="2023-05" db="EMBL/GenBank/DDBJ databases">
        <title>Nepenthes gracilis genome sequencing.</title>
        <authorList>
            <person name="Fukushima K."/>
        </authorList>
    </citation>
    <scope>NUCLEOTIDE SEQUENCE</scope>
    <source>
        <strain evidence="1">SING2019-196</strain>
    </source>
</reference>